<comment type="cofactor">
    <cofactor evidence="5">
        <name>Mg(2+)</name>
        <dbReference type="ChEBI" id="CHEBI:18420"/>
    </cofactor>
</comment>
<keyword evidence="5" id="KW-0479">Metal-binding</keyword>
<dbReference type="InterPro" id="IPR002698">
    <property type="entry name" value="FTHF_cligase"/>
</dbReference>
<gene>
    <name evidence="6" type="ORF">F6B43_17480</name>
</gene>
<keyword evidence="7" id="KW-1185">Reference proteome</keyword>
<dbReference type="Pfam" id="PF01812">
    <property type="entry name" value="5-FTHF_cyc-lig"/>
    <property type="match status" value="1"/>
</dbReference>
<dbReference type="InterPro" id="IPR037171">
    <property type="entry name" value="NagB/RpiA_transferase-like"/>
</dbReference>
<protein>
    <recommendedName>
        <fullName evidence="5">5-formyltetrahydrofolate cyclo-ligase</fullName>
        <ecNumber evidence="5">6.3.3.2</ecNumber>
    </recommendedName>
</protein>
<sequence length="198" mass="21083">MPDAIADAKRALRAELRERRQMLSQSALDAAGAGVRAQLDHLVDRLGVRSMSCFLSTTTEPGTREFVEAAVGRGIRVLLPITRADGLLDWSVATPGGDIAEGLFGLPEPVGELLGPIAVNDVDLLVIPAAAVDRSGMRLGWGRGYFDKTIGSMEGCPPVYAVIFDSELVDEVPREIHDQPVTGVVTPTRTIDLAPAGR</sequence>
<feature type="binding site" evidence="4">
    <location>
        <position position="55"/>
    </location>
    <ligand>
        <name>substrate</name>
    </ligand>
</feature>
<dbReference type="PIRSF" id="PIRSF006806">
    <property type="entry name" value="FTHF_cligase"/>
    <property type="match status" value="1"/>
</dbReference>
<dbReference type="GO" id="GO:0030272">
    <property type="term" value="F:5-formyltetrahydrofolate cyclo-ligase activity"/>
    <property type="evidence" value="ECO:0007669"/>
    <property type="project" value="UniProtKB-EC"/>
</dbReference>
<dbReference type="GO" id="GO:0009396">
    <property type="term" value="P:folic acid-containing compound biosynthetic process"/>
    <property type="evidence" value="ECO:0007669"/>
    <property type="project" value="TreeGrafter"/>
</dbReference>
<dbReference type="EMBL" id="VYSA01000005">
    <property type="protein sequence ID" value="KAA9105567.1"/>
    <property type="molecule type" value="Genomic_DNA"/>
</dbReference>
<comment type="catalytic activity">
    <reaction evidence="5">
        <text>(6S)-5-formyl-5,6,7,8-tetrahydrofolate + ATP = (6R)-5,10-methenyltetrahydrofolate + ADP + phosphate</text>
        <dbReference type="Rhea" id="RHEA:10488"/>
        <dbReference type="ChEBI" id="CHEBI:30616"/>
        <dbReference type="ChEBI" id="CHEBI:43474"/>
        <dbReference type="ChEBI" id="CHEBI:57455"/>
        <dbReference type="ChEBI" id="CHEBI:57457"/>
        <dbReference type="ChEBI" id="CHEBI:456216"/>
        <dbReference type="EC" id="6.3.3.2"/>
    </reaction>
</comment>
<keyword evidence="3 4" id="KW-0067">ATP-binding</keyword>
<reference evidence="7" key="1">
    <citation type="submission" date="2019-09" db="EMBL/GenBank/DDBJ databases">
        <title>Mumia zhuanghuii sp. nov. isolated from the intestinal contents of plateau pika (Ochotona curzoniae) in the Qinghai-Tibet plateau of China.</title>
        <authorList>
            <person name="Tian Z."/>
        </authorList>
    </citation>
    <scope>NUCLEOTIDE SEQUENCE [LARGE SCALE GENOMIC DNA]</scope>
    <source>
        <strain evidence="7">JCM 30598</strain>
    </source>
</reference>
<dbReference type="Proteomes" id="UP000325827">
    <property type="component" value="Unassembled WGS sequence"/>
</dbReference>
<evidence type="ECO:0000256" key="1">
    <source>
        <dbReference type="ARBA" id="ARBA00010638"/>
    </source>
</evidence>
<keyword evidence="6" id="KW-0436">Ligase</keyword>
<dbReference type="GO" id="GO:0005524">
    <property type="term" value="F:ATP binding"/>
    <property type="evidence" value="ECO:0007669"/>
    <property type="project" value="UniProtKB-KW"/>
</dbReference>
<dbReference type="Gene3D" id="3.40.50.10420">
    <property type="entry name" value="NagB/RpiA/CoA transferase-like"/>
    <property type="match status" value="1"/>
</dbReference>
<comment type="similarity">
    <text evidence="1 5">Belongs to the 5-formyltetrahydrofolate cyclo-ligase family.</text>
</comment>
<evidence type="ECO:0000256" key="2">
    <source>
        <dbReference type="ARBA" id="ARBA00022741"/>
    </source>
</evidence>
<keyword evidence="2 4" id="KW-0547">Nucleotide-binding</keyword>
<evidence type="ECO:0000256" key="4">
    <source>
        <dbReference type="PIRSR" id="PIRSR006806-1"/>
    </source>
</evidence>
<accession>A0A5J5IWU9</accession>
<dbReference type="PANTHER" id="PTHR23407:SF1">
    <property type="entry name" value="5-FORMYLTETRAHYDROFOLATE CYCLO-LIGASE"/>
    <property type="match status" value="1"/>
</dbReference>
<dbReference type="PANTHER" id="PTHR23407">
    <property type="entry name" value="ATPASE INHIBITOR/5-FORMYLTETRAHYDROFOLATE CYCLO-LIGASE"/>
    <property type="match status" value="1"/>
</dbReference>
<dbReference type="InterPro" id="IPR024185">
    <property type="entry name" value="FTHF_cligase-like_sf"/>
</dbReference>
<dbReference type="EC" id="6.3.3.2" evidence="5"/>
<keyword evidence="5" id="KW-0460">Magnesium</keyword>
<dbReference type="RefSeq" id="WP_150450299.1">
    <property type="nucleotide sequence ID" value="NZ_VYSA01000005.1"/>
</dbReference>
<evidence type="ECO:0000313" key="7">
    <source>
        <dbReference type="Proteomes" id="UP000325827"/>
    </source>
</evidence>
<dbReference type="OrthoDB" id="3242798at2"/>
<dbReference type="GO" id="GO:0035999">
    <property type="term" value="P:tetrahydrofolate interconversion"/>
    <property type="evidence" value="ECO:0007669"/>
    <property type="project" value="TreeGrafter"/>
</dbReference>
<feature type="binding site" evidence="4">
    <location>
        <begin position="9"/>
        <end position="13"/>
    </location>
    <ligand>
        <name>ATP</name>
        <dbReference type="ChEBI" id="CHEBI:30616"/>
    </ligand>
</feature>
<name>A0A5J5IWU9_9MICO</name>
<dbReference type="NCBIfam" id="TIGR02727">
    <property type="entry name" value="MTHFS_bact"/>
    <property type="match status" value="1"/>
</dbReference>
<proteinExistence type="inferred from homology"/>
<dbReference type="AlphaFoldDB" id="A0A5J5IWU9"/>
<dbReference type="SUPFAM" id="SSF100950">
    <property type="entry name" value="NagB/RpiA/CoA transferase-like"/>
    <property type="match status" value="1"/>
</dbReference>
<evidence type="ECO:0000256" key="5">
    <source>
        <dbReference type="RuleBase" id="RU361279"/>
    </source>
</evidence>
<organism evidence="6 7">
    <name type="scientific">Microbacterium rhizomatis</name>
    <dbReference type="NCBI Taxonomy" id="1631477"/>
    <lineage>
        <taxon>Bacteria</taxon>
        <taxon>Bacillati</taxon>
        <taxon>Actinomycetota</taxon>
        <taxon>Actinomycetes</taxon>
        <taxon>Micrococcales</taxon>
        <taxon>Microbacteriaceae</taxon>
        <taxon>Microbacterium</taxon>
    </lineage>
</organism>
<evidence type="ECO:0000256" key="3">
    <source>
        <dbReference type="ARBA" id="ARBA00022840"/>
    </source>
</evidence>
<evidence type="ECO:0000313" key="6">
    <source>
        <dbReference type="EMBL" id="KAA9105567.1"/>
    </source>
</evidence>
<feature type="binding site" evidence="4">
    <location>
        <position position="60"/>
    </location>
    <ligand>
        <name>substrate</name>
    </ligand>
</feature>
<comment type="caution">
    <text evidence="6">The sequence shown here is derived from an EMBL/GenBank/DDBJ whole genome shotgun (WGS) entry which is preliminary data.</text>
</comment>
<dbReference type="GO" id="GO:0046872">
    <property type="term" value="F:metal ion binding"/>
    <property type="evidence" value="ECO:0007669"/>
    <property type="project" value="UniProtKB-KW"/>
</dbReference>